<evidence type="ECO:0000313" key="4">
    <source>
        <dbReference type="Proteomes" id="UP000251937"/>
    </source>
</evidence>
<comment type="caution">
    <text evidence="2">The sequence shown here is derived from an EMBL/GenBank/DDBJ whole genome shotgun (WGS) entry which is preliminary data.</text>
</comment>
<sequence>MKKVFLILLLFFIGFVNCQNKDFYSSYIINRTLNGYESEAKGILYVGNAQSNFTLSTFEKSNSKSKGTPQEPVLIIDDKKSCTNDQQYFYDYVKKNSHSLLFEDDCNNKNFIEEAQIDPDWKMISDLEKIGKYTTQKAEAIINDRLWTVYYDPSIKAKANPWRFVGIDGLIVKAQDEKKEYTFLLSEFSGNILNKNLDEKYTYKKISFNEYRQKTIKEYRKNMVEEIKKFSLNSEDEIIKILEPYESLEFIEKK</sequence>
<dbReference type="EMBL" id="FUZE01000021">
    <property type="protein sequence ID" value="SKC02477.1"/>
    <property type="molecule type" value="Genomic_DNA"/>
</dbReference>
<evidence type="ECO:0000313" key="3">
    <source>
        <dbReference type="Proteomes" id="UP000190669"/>
    </source>
</evidence>
<dbReference type="Proteomes" id="UP000251937">
    <property type="component" value="Unassembled WGS sequence"/>
</dbReference>
<protein>
    <submittedName>
        <fullName evidence="2">GLPGLI family protein</fullName>
    </submittedName>
</protein>
<reference evidence="1 3" key="1">
    <citation type="submission" date="2017-02" db="EMBL/GenBank/DDBJ databases">
        <authorList>
            <person name="Varghese N."/>
            <person name="Submissions S."/>
        </authorList>
    </citation>
    <scope>NUCLEOTIDE SEQUENCE [LARGE SCALE GENOMIC DNA]</scope>
    <source>
        <strain evidence="1 3">DSM 16775</strain>
    </source>
</reference>
<name>A0AAX2IMH7_9FLAO</name>
<accession>A0AAX2IMH7</accession>
<dbReference type="KEGG" id="cbp:EB354_09090"/>
<dbReference type="InterPro" id="IPR005901">
    <property type="entry name" value="GLPGLI"/>
</dbReference>
<organism evidence="2 4">
    <name type="scientific">Chryseobacterium balustinum</name>
    <dbReference type="NCBI Taxonomy" id="246"/>
    <lineage>
        <taxon>Bacteria</taxon>
        <taxon>Pseudomonadati</taxon>
        <taxon>Bacteroidota</taxon>
        <taxon>Flavobacteriia</taxon>
        <taxon>Flavobacteriales</taxon>
        <taxon>Weeksellaceae</taxon>
        <taxon>Chryseobacterium group</taxon>
        <taxon>Chryseobacterium</taxon>
    </lineage>
</organism>
<dbReference type="AlphaFoldDB" id="A0AAX2IMH7"/>
<gene>
    <name evidence="2" type="ORF">NCTC11212_02586</name>
    <name evidence="1" type="ORF">SAMN05421800_12154</name>
</gene>
<dbReference type="RefSeq" id="WP_079466590.1">
    <property type="nucleotide sequence ID" value="NZ_CP033934.1"/>
</dbReference>
<keyword evidence="3" id="KW-1185">Reference proteome</keyword>
<dbReference type="NCBIfam" id="TIGR01200">
    <property type="entry name" value="GLPGLI"/>
    <property type="match status" value="1"/>
</dbReference>
<reference evidence="2 4" key="2">
    <citation type="submission" date="2018-06" db="EMBL/GenBank/DDBJ databases">
        <authorList>
            <consortium name="Pathogen Informatics"/>
            <person name="Doyle S."/>
        </authorList>
    </citation>
    <scope>NUCLEOTIDE SEQUENCE [LARGE SCALE GENOMIC DNA]</scope>
    <source>
        <strain evidence="2 4">NCTC11212</strain>
    </source>
</reference>
<evidence type="ECO:0000313" key="2">
    <source>
        <dbReference type="EMBL" id="SQA90688.1"/>
    </source>
</evidence>
<dbReference type="Proteomes" id="UP000190669">
    <property type="component" value="Unassembled WGS sequence"/>
</dbReference>
<proteinExistence type="predicted"/>
<evidence type="ECO:0000313" key="1">
    <source>
        <dbReference type="EMBL" id="SKC02477.1"/>
    </source>
</evidence>
<dbReference type="EMBL" id="UAVR01000012">
    <property type="protein sequence ID" value="SQA90688.1"/>
    <property type="molecule type" value="Genomic_DNA"/>
</dbReference>